<dbReference type="GO" id="GO:0006826">
    <property type="term" value="P:iron ion transport"/>
    <property type="evidence" value="ECO:0007669"/>
    <property type="project" value="UniProtKB-KW"/>
</dbReference>
<organism evidence="16 17">
    <name type="scientific">Novosphingobium endophyticum</name>
    <dbReference type="NCBI Taxonomy" id="1955250"/>
    <lineage>
        <taxon>Bacteria</taxon>
        <taxon>Pseudomonadati</taxon>
        <taxon>Pseudomonadota</taxon>
        <taxon>Alphaproteobacteria</taxon>
        <taxon>Sphingomonadales</taxon>
        <taxon>Sphingomonadaceae</taxon>
        <taxon>Novosphingobium</taxon>
    </lineage>
</organism>
<keyword evidence="5 11" id="KW-0812">Transmembrane</keyword>
<evidence type="ECO:0000259" key="15">
    <source>
        <dbReference type="Pfam" id="PF07715"/>
    </source>
</evidence>
<dbReference type="Pfam" id="PF07715">
    <property type="entry name" value="Plug"/>
    <property type="match status" value="1"/>
</dbReference>
<keyword evidence="7" id="KW-0406">Ion transport</keyword>
<evidence type="ECO:0000256" key="1">
    <source>
        <dbReference type="ARBA" id="ARBA00004571"/>
    </source>
</evidence>
<evidence type="ECO:0000256" key="3">
    <source>
        <dbReference type="ARBA" id="ARBA00022452"/>
    </source>
</evidence>
<comment type="similarity">
    <text evidence="11 12">Belongs to the TonB-dependent receptor family.</text>
</comment>
<accession>A0A916X728</accession>
<feature type="chain" id="PRO_5038123502" evidence="13">
    <location>
        <begin position="24"/>
        <end position="804"/>
    </location>
</feature>
<evidence type="ECO:0000256" key="2">
    <source>
        <dbReference type="ARBA" id="ARBA00022448"/>
    </source>
</evidence>
<evidence type="ECO:0000256" key="6">
    <source>
        <dbReference type="ARBA" id="ARBA00023004"/>
    </source>
</evidence>
<keyword evidence="16" id="KW-0675">Receptor</keyword>
<protein>
    <submittedName>
        <fullName evidence="16">TonB-dependent receptor</fullName>
    </submittedName>
</protein>
<evidence type="ECO:0000256" key="8">
    <source>
        <dbReference type="ARBA" id="ARBA00023077"/>
    </source>
</evidence>
<reference evidence="16" key="2">
    <citation type="submission" date="2020-09" db="EMBL/GenBank/DDBJ databases">
        <authorList>
            <person name="Sun Q."/>
            <person name="Zhou Y."/>
        </authorList>
    </citation>
    <scope>NUCLEOTIDE SEQUENCE</scope>
    <source>
        <strain evidence="16">CGMCC 1.15095</strain>
    </source>
</reference>
<proteinExistence type="inferred from homology"/>
<evidence type="ECO:0000313" key="16">
    <source>
        <dbReference type="EMBL" id="GGC13806.1"/>
    </source>
</evidence>
<keyword evidence="4" id="KW-0410">Iron transport</keyword>
<dbReference type="AlphaFoldDB" id="A0A916X728"/>
<evidence type="ECO:0000256" key="11">
    <source>
        <dbReference type="PROSITE-ProRule" id="PRU01360"/>
    </source>
</evidence>
<dbReference type="InterPro" id="IPR000531">
    <property type="entry name" value="Beta-barrel_TonB"/>
</dbReference>
<evidence type="ECO:0000256" key="4">
    <source>
        <dbReference type="ARBA" id="ARBA00022496"/>
    </source>
</evidence>
<evidence type="ECO:0000256" key="9">
    <source>
        <dbReference type="ARBA" id="ARBA00023136"/>
    </source>
</evidence>
<keyword evidence="8 12" id="KW-0798">TonB box</keyword>
<evidence type="ECO:0000256" key="12">
    <source>
        <dbReference type="RuleBase" id="RU003357"/>
    </source>
</evidence>
<evidence type="ECO:0000259" key="14">
    <source>
        <dbReference type="Pfam" id="PF00593"/>
    </source>
</evidence>
<evidence type="ECO:0000256" key="13">
    <source>
        <dbReference type="SAM" id="SignalP"/>
    </source>
</evidence>
<evidence type="ECO:0000256" key="5">
    <source>
        <dbReference type="ARBA" id="ARBA00022692"/>
    </source>
</evidence>
<dbReference type="InterPro" id="IPR039426">
    <property type="entry name" value="TonB-dep_rcpt-like"/>
</dbReference>
<reference evidence="16" key="1">
    <citation type="journal article" date="2014" name="Int. J. Syst. Evol. Microbiol.">
        <title>Complete genome sequence of Corynebacterium casei LMG S-19264T (=DSM 44701T), isolated from a smear-ripened cheese.</title>
        <authorList>
            <consortium name="US DOE Joint Genome Institute (JGI-PGF)"/>
            <person name="Walter F."/>
            <person name="Albersmeier A."/>
            <person name="Kalinowski J."/>
            <person name="Ruckert C."/>
        </authorList>
    </citation>
    <scope>NUCLEOTIDE SEQUENCE</scope>
    <source>
        <strain evidence="16">CGMCC 1.15095</strain>
    </source>
</reference>
<keyword evidence="17" id="KW-1185">Reference proteome</keyword>
<dbReference type="PANTHER" id="PTHR32552:SF81">
    <property type="entry name" value="TONB-DEPENDENT OUTER MEMBRANE RECEPTOR"/>
    <property type="match status" value="1"/>
</dbReference>
<dbReference type="Gene3D" id="2.40.170.20">
    <property type="entry name" value="TonB-dependent receptor, beta-barrel domain"/>
    <property type="match status" value="1"/>
</dbReference>
<dbReference type="Proteomes" id="UP000608154">
    <property type="component" value="Unassembled WGS sequence"/>
</dbReference>
<keyword evidence="2 11" id="KW-0813">Transport</keyword>
<evidence type="ECO:0000256" key="10">
    <source>
        <dbReference type="ARBA" id="ARBA00023237"/>
    </source>
</evidence>
<dbReference type="Pfam" id="PF00593">
    <property type="entry name" value="TonB_dep_Rec_b-barrel"/>
    <property type="match status" value="1"/>
</dbReference>
<dbReference type="EMBL" id="BMHK01000039">
    <property type="protein sequence ID" value="GGC13806.1"/>
    <property type="molecule type" value="Genomic_DNA"/>
</dbReference>
<gene>
    <name evidence="16" type="ORF">GCM10011494_35810</name>
</gene>
<evidence type="ECO:0000313" key="17">
    <source>
        <dbReference type="Proteomes" id="UP000608154"/>
    </source>
</evidence>
<keyword evidence="10 11" id="KW-0998">Cell outer membrane</keyword>
<comment type="subcellular location">
    <subcellularLocation>
        <location evidence="1 11">Cell outer membrane</location>
        <topology evidence="1 11">Multi-pass membrane protein</topology>
    </subcellularLocation>
</comment>
<keyword evidence="3 11" id="KW-1134">Transmembrane beta strand</keyword>
<feature type="domain" description="TonB-dependent receptor-like beta-barrel" evidence="14">
    <location>
        <begin position="312"/>
        <end position="745"/>
    </location>
</feature>
<dbReference type="PANTHER" id="PTHR32552">
    <property type="entry name" value="FERRICHROME IRON RECEPTOR-RELATED"/>
    <property type="match status" value="1"/>
</dbReference>
<dbReference type="SUPFAM" id="SSF56935">
    <property type="entry name" value="Porins"/>
    <property type="match status" value="1"/>
</dbReference>
<dbReference type="RefSeq" id="WP_188772931.1">
    <property type="nucleotide sequence ID" value="NZ_BMHK01000039.1"/>
</dbReference>
<sequence length="804" mass="86343">MRKCVLLLAASASTLAVAVPSHAQEAPDGPRVEKGDIIVTARKRQESVLRVPVIETVLSQEALSKAQVTDVTGIANQVAGLQIGNNVLTVGTQISLRGVGTSSLDAGVDQSVSLNIDGLQLTQGATYGVGMFDMAQVEVLKGPQALFFGKNSPGGVISIRTADPGDELEIEGRAIYGFEARQKRGELIVSTPLSDTVGFRFAGMYSDEDGYFRNLATALPGTGAVTPSTTRYNGGDEFIVRGTVVWEPDPSVTVRLKANATEKRVTGGGSPFGSCPDGNGAPVGIPFINPNDDCKVDRTLYIVDVDPAAFPQARNGGVPFMKYEAQFGTLEINYEAAPSISVNSTTGYFNTVIDGMLNGVNAGFAGPSLIADNHFTRRDFTQEIRVQSDFADSPVNFLLGGFYQDANVSNRVWVGGNLAYFINPAFATLTAGINDVDIEAWSAFGQLRWKPVETLEIAAGVRYTDEKRHDDASRMTSLTATPTPIAIANPDLRSKNWSPELTITYTPTDDLTIFGALKQGYKSGSFIMTAPPTAGADNSFGDERVRGGEVGVKARLADRALTVNTAFYYYKYDDLQVGANEVAADGLPVIRTINAASSKVYGVDFEATYHPPGVPGLSTRLAVNWNHARFGKFDNAPCWGGQRIEDGCNLFFNEDTGNFQAQDLSGVRLPKAADWTINGGFDYEMPVNEALDLAFGMSGQYSSKFLRNLGDRSDFYQPSHVKFNANLSIAASNDSWELALIGNNLGNKYTAGNCTQFSGATGQIFLSPTFGTDTRNAAGVDELACIQDRGREVFLRLTLRPTSF</sequence>
<evidence type="ECO:0000256" key="7">
    <source>
        <dbReference type="ARBA" id="ARBA00023065"/>
    </source>
</evidence>
<dbReference type="PROSITE" id="PS52016">
    <property type="entry name" value="TONB_DEPENDENT_REC_3"/>
    <property type="match status" value="1"/>
</dbReference>
<keyword evidence="13" id="KW-0732">Signal</keyword>
<feature type="signal peptide" evidence="13">
    <location>
        <begin position="1"/>
        <end position="23"/>
    </location>
</feature>
<dbReference type="GO" id="GO:0009279">
    <property type="term" value="C:cell outer membrane"/>
    <property type="evidence" value="ECO:0007669"/>
    <property type="project" value="UniProtKB-SubCell"/>
</dbReference>
<dbReference type="InterPro" id="IPR036942">
    <property type="entry name" value="Beta-barrel_TonB_sf"/>
</dbReference>
<dbReference type="InterPro" id="IPR012910">
    <property type="entry name" value="Plug_dom"/>
</dbReference>
<name>A0A916X728_9SPHN</name>
<feature type="domain" description="TonB-dependent receptor plug" evidence="15">
    <location>
        <begin position="50"/>
        <end position="156"/>
    </location>
</feature>
<comment type="caution">
    <text evidence="16">The sequence shown here is derived from an EMBL/GenBank/DDBJ whole genome shotgun (WGS) entry which is preliminary data.</text>
</comment>
<keyword evidence="6" id="KW-0408">Iron</keyword>
<keyword evidence="9 11" id="KW-0472">Membrane</keyword>